<evidence type="ECO:0000313" key="2">
    <source>
        <dbReference type="Proteomes" id="UP000261140"/>
    </source>
</evidence>
<name>A0A3E2TB58_9FIRM</name>
<proteinExistence type="predicted"/>
<evidence type="ECO:0000313" key="1">
    <source>
        <dbReference type="EMBL" id="RGB71854.1"/>
    </source>
</evidence>
<accession>A0A3E2TB58</accession>
<dbReference type="AlphaFoldDB" id="A0A3E2TB58"/>
<sequence>MSDVKIKELDKSLIHRANSNSMSGQRGDISAHEYEVYCQKVMSWNIPDSRKQKIVDQIYTRWSEQLRHEAAHVSVAVAGPARYNAKKLDHSDTILRLSSEFVEWFNGLQEQVWQGRIEDKDAKEIARLVDDIKFCIERPTLNPTASLCELANKDPELFMEYYEKLHEKYRWRKNSVIAKLYAAGKEGKLANLNRQKFFEDENFVAYTMGDRAYIKFVMKPRQQLIVALKSRKWWWNSNEEAWSTYLDKLDKEWVQNISTRYADYV</sequence>
<dbReference type="Proteomes" id="UP000261140">
    <property type="component" value="Unassembled WGS sequence"/>
</dbReference>
<protein>
    <submittedName>
        <fullName evidence="1">Uncharacterized protein</fullName>
    </submittedName>
</protein>
<comment type="caution">
    <text evidence="1">The sequence shown here is derived from an EMBL/GenBank/DDBJ whole genome shotgun (WGS) entry which is preliminary data.</text>
</comment>
<gene>
    <name evidence="1" type="ORF">DWZ89_04955</name>
</gene>
<organism evidence="1 2">
    <name type="scientific">Faecalibacterium prausnitzii</name>
    <dbReference type="NCBI Taxonomy" id="853"/>
    <lineage>
        <taxon>Bacteria</taxon>
        <taxon>Bacillati</taxon>
        <taxon>Bacillota</taxon>
        <taxon>Clostridia</taxon>
        <taxon>Eubacteriales</taxon>
        <taxon>Oscillospiraceae</taxon>
        <taxon>Faecalibacterium</taxon>
    </lineage>
</organism>
<reference evidence="1 2" key="1">
    <citation type="submission" date="2018-08" db="EMBL/GenBank/DDBJ databases">
        <title>A genome reference for cultivated species of the human gut microbiota.</title>
        <authorList>
            <person name="Zou Y."/>
            <person name="Xue W."/>
            <person name="Luo G."/>
        </authorList>
    </citation>
    <scope>NUCLEOTIDE SEQUENCE [LARGE SCALE GENOMIC DNA]</scope>
    <source>
        <strain evidence="1 2">AF36-11AT</strain>
    </source>
</reference>
<dbReference type="RefSeq" id="WP_117505072.1">
    <property type="nucleotide sequence ID" value="NZ_QVEQ01000003.1"/>
</dbReference>
<dbReference type="EMBL" id="QVEQ01000003">
    <property type="protein sequence ID" value="RGB71854.1"/>
    <property type="molecule type" value="Genomic_DNA"/>
</dbReference>